<keyword evidence="2 7" id="KW-0813">Transport</keyword>
<name>A0ABY6NN87_9FLAO</name>
<dbReference type="Gene3D" id="2.170.130.10">
    <property type="entry name" value="TonB-dependent receptor, plug domain"/>
    <property type="match status" value="1"/>
</dbReference>
<reference evidence="10" key="1">
    <citation type="submission" date="2021-02" db="EMBL/GenBank/DDBJ databases">
        <title>Salinimicrobium sp. nov. isolated from seawater in Tongyeong, Republic of Korea.</title>
        <authorList>
            <person name="Lee S.-J."/>
        </authorList>
    </citation>
    <scope>NUCLEOTIDE SEQUENCE</scope>
    <source>
        <strain evidence="10">HN-2-9-2</strain>
    </source>
</reference>
<dbReference type="InterPro" id="IPR023997">
    <property type="entry name" value="TonB-dep_OMP_SusC/RagA_CS"/>
</dbReference>
<dbReference type="InterPro" id="IPR037066">
    <property type="entry name" value="Plug_dom_sf"/>
</dbReference>
<evidence type="ECO:0000313" key="10">
    <source>
        <dbReference type="EMBL" id="UZH54264.1"/>
    </source>
</evidence>
<feature type="chain" id="PRO_5045858352" evidence="8">
    <location>
        <begin position="23"/>
        <end position="999"/>
    </location>
</feature>
<evidence type="ECO:0000256" key="4">
    <source>
        <dbReference type="ARBA" id="ARBA00022692"/>
    </source>
</evidence>
<dbReference type="Pfam" id="PF13715">
    <property type="entry name" value="CarbopepD_reg_2"/>
    <property type="match status" value="1"/>
</dbReference>
<evidence type="ECO:0000256" key="7">
    <source>
        <dbReference type="PROSITE-ProRule" id="PRU01360"/>
    </source>
</evidence>
<evidence type="ECO:0000256" key="8">
    <source>
        <dbReference type="SAM" id="SignalP"/>
    </source>
</evidence>
<keyword evidence="11" id="KW-1185">Reference proteome</keyword>
<dbReference type="InterPro" id="IPR012910">
    <property type="entry name" value="Plug_dom"/>
</dbReference>
<dbReference type="InterPro" id="IPR036942">
    <property type="entry name" value="Beta-barrel_TonB_sf"/>
</dbReference>
<evidence type="ECO:0000259" key="9">
    <source>
        <dbReference type="Pfam" id="PF07715"/>
    </source>
</evidence>
<evidence type="ECO:0000256" key="6">
    <source>
        <dbReference type="ARBA" id="ARBA00023237"/>
    </source>
</evidence>
<keyword evidence="6 7" id="KW-0998">Cell outer membrane</keyword>
<comment type="similarity">
    <text evidence="7">Belongs to the TonB-dependent receptor family.</text>
</comment>
<dbReference type="SUPFAM" id="SSF56935">
    <property type="entry name" value="Porins"/>
    <property type="match status" value="1"/>
</dbReference>
<organism evidence="10 11">
    <name type="scientific">Salinimicrobium tongyeongense</name>
    <dbReference type="NCBI Taxonomy" id="2809707"/>
    <lineage>
        <taxon>Bacteria</taxon>
        <taxon>Pseudomonadati</taxon>
        <taxon>Bacteroidota</taxon>
        <taxon>Flavobacteriia</taxon>
        <taxon>Flavobacteriales</taxon>
        <taxon>Flavobacteriaceae</taxon>
        <taxon>Salinimicrobium</taxon>
    </lineage>
</organism>
<comment type="subcellular location">
    <subcellularLocation>
        <location evidence="1 7">Cell outer membrane</location>
        <topology evidence="1 7">Multi-pass membrane protein</topology>
    </subcellularLocation>
</comment>
<accession>A0ABY6NN87</accession>
<gene>
    <name evidence="10" type="ORF">JRG66_09670</name>
</gene>
<dbReference type="Proteomes" id="UP001163981">
    <property type="component" value="Chromosome"/>
</dbReference>
<evidence type="ECO:0000256" key="2">
    <source>
        <dbReference type="ARBA" id="ARBA00022448"/>
    </source>
</evidence>
<dbReference type="SUPFAM" id="SSF49464">
    <property type="entry name" value="Carboxypeptidase regulatory domain-like"/>
    <property type="match status" value="1"/>
</dbReference>
<dbReference type="InterPro" id="IPR039426">
    <property type="entry name" value="TonB-dep_rcpt-like"/>
</dbReference>
<dbReference type="EMBL" id="CP069620">
    <property type="protein sequence ID" value="UZH54264.1"/>
    <property type="molecule type" value="Genomic_DNA"/>
</dbReference>
<dbReference type="NCBIfam" id="TIGR04056">
    <property type="entry name" value="OMP_RagA_SusC"/>
    <property type="match status" value="1"/>
</dbReference>
<dbReference type="PROSITE" id="PS52016">
    <property type="entry name" value="TONB_DEPENDENT_REC_3"/>
    <property type="match status" value="1"/>
</dbReference>
<evidence type="ECO:0000256" key="5">
    <source>
        <dbReference type="ARBA" id="ARBA00023136"/>
    </source>
</evidence>
<keyword evidence="3 7" id="KW-1134">Transmembrane beta strand</keyword>
<protein>
    <submittedName>
        <fullName evidence="10">SusC/RagA family TonB-linked outer membrane protein</fullName>
    </submittedName>
</protein>
<keyword evidence="5 7" id="KW-0472">Membrane</keyword>
<sequence>MKRRLSGILTLLLVLVVQISFAQDRTIAGMVTDSEGLPLPGVNVLVKNTNRGTQTDFDGNYSIRASENEILVFSYLGFETIEYPIANLNTINVTLSPDAAELDEVIVQGYRTSTKEKSNIASITVSSESIENRPNASVVQTLSGQVAGLNISTNSGQPGAASVINLRGVNSINGNTQPLFLIDGIPVDESNFRSLNPQDIASISVLKDAGATAIYGNRGANGVVIIETKQGNFDSPLQISATSIISWNKLQDHDYDLNNAPEELGLENLYGSGRGASMSEEEIASAESADWLNHFFRTGITKNNTLNLSSGGERATQFTSLGFYDTQGILKGSDLKRFNFRNNITGKSDNDKFNYGSSFSINYSNSNEPSSIGTGGVNQNFVLGAFQALPYVLPSGYEEWAEAPVASFTATPYMLMDKLKYFRQADEEVKILGSFNANYNITDYLSASIVMSADYENEIYVQAVPSESFNIALFAETGNDNDGRQTQSSRRVFSYNQVASLNFNESWDKHTLDVGVFTEYFKAHLRSFGYTANGLFSKTFALGDGAGFISDNSQNDWYTDEAFATSRNAGLFSYFGQINYDYDTTYGLGATVRRDASYRFPDANKWGTFYSVSARWNINNEDFMDGSVFDILKLRASHGTAGNQRITGDTYFSGPDLGKSLFASGVGYGGENAIFLSQIGNPTLKWETVTQTNVGVDFEVFNRRLRGSFDAYWKKTEDLFQSMPVSAINATTGINTNIGSLTNQGYDVNLKYDVLRGGPGGFNLDVNFVGNYNKQEFVDLPSETGVIEDIGREGGKFGEIYVIRFAGVNPANGNVLFYTADGDVTETPNTDTDRVWTDKNIYPDYTGSFGINMDYKGFFIQSQFNYAVGGDRFDFDLAGYQDPSSIGTFRHNRDLARAWTPENRVTDIPSLTATNINTYTSDRYLRSTDHLRIRFLGVGYNVPNRFLEPTGFNQLRIFANAENLVTFSEWRGFDVEALQSAQWDYPTPRIISLGVELAF</sequence>
<feature type="domain" description="TonB-dependent receptor plug" evidence="9">
    <location>
        <begin position="119"/>
        <end position="223"/>
    </location>
</feature>
<dbReference type="RefSeq" id="WP_265162581.1">
    <property type="nucleotide sequence ID" value="NZ_CP069620.1"/>
</dbReference>
<evidence type="ECO:0000256" key="3">
    <source>
        <dbReference type="ARBA" id="ARBA00022452"/>
    </source>
</evidence>
<keyword evidence="4 7" id="KW-0812">Transmembrane</keyword>
<evidence type="ECO:0000256" key="1">
    <source>
        <dbReference type="ARBA" id="ARBA00004571"/>
    </source>
</evidence>
<feature type="signal peptide" evidence="8">
    <location>
        <begin position="1"/>
        <end position="22"/>
    </location>
</feature>
<dbReference type="NCBIfam" id="TIGR04057">
    <property type="entry name" value="SusC_RagA_signa"/>
    <property type="match status" value="1"/>
</dbReference>
<dbReference type="Pfam" id="PF07715">
    <property type="entry name" value="Plug"/>
    <property type="match status" value="1"/>
</dbReference>
<dbReference type="InterPro" id="IPR008969">
    <property type="entry name" value="CarboxyPept-like_regulatory"/>
</dbReference>
<evidence type="ECO:0000313" key="11">
    <source>
        <dbReference type="Proteomes" id="UP001163981"/>
    </source>
</evidence>
<keyword evidence="8" id="KW-0732">Signal</keyword>
<dbReference type="Gene3D" id="2.60.40.1120">
    <property type="entry name" value="Carboxypeptidase-like, regulatory domain"/>
    <property type="match status" value="1"/>
</dbReference>
<dbReference type="Gene3D" id="2.40.170.20">
    <property type="entry name" value="TonB-dependent receptor, beta-barrel domain"/>
    <property type="match status" value="1"/>
</dbReference>
<dbReference type="InterPro" id="IPR023996">
    <property type="entry name" value="TonB-dep_OMP_SusC/RagA"/>
</dbReference>
<proteinExistence type="inferred from homology"/>